<evidence type="ECO:0000313" key="2">
    <source>
        <dbReference type="Proteomes" id="UP001621706"/>
    </source>
</evidence>
<organism evidence="1 2">
    <name type="scientific">Flavobacterium oreochromis</name>
    <dbReference type="NCBI Taxonomy" id="2906078"/>
    <lineage>
        <taxon>Bacteria</taxon>
        <taxon>Pseudomonadati</taxon>
        <taxon>Bacteroidota</taxon>
        <taxon>Flavobacteriia</taxon>
        <taxon>Flavobacteriales</taxon>
        <taxon>Flavobacteriaceae</taxon>
        <taxon>Flavobacterium</taxon>
    </lineage>
</organism>
<proteinExistence type="predicted"/>
<accession>A0ABW8PBV0</accession>
<gene>
    <name evidence="1" type="ORF">V3I07_14265</name>
</gene>
<dbReference type="Proteomes" id="UP001621706">
    <property type="component" value="Unassembled WGS sequence"/>
</dbReference>
<reference evidence="1 2" key="1">
    <citation type="submission" date="2024-02" db="EMBL/GenBank/DDBJ databases">
        <title>Comparative Genomic Analysis of Flavobacterium Species Causing Columnaris Disease of Freshwater Fish in Thailand: Insights into Virulence and Resistance Mechanisms.</title>
        <authorList>
            <person name="Nguyen D."/>
            <person name="Chokmangmeepisarn P."/>
            <person name="Khianchaikhan K."/>
            <person name="Morishita M."/>
            <person name="Bunnoy A."/>
            <person name="Rodkhum C."/>
        </authorList>
    </citation>
    <scope>NUCLEOTIDE SEQUENCE [LARGE SCALE GENOMIC DNA]</scope>
    <source>
        <strain evidence="1 2">CNRT2201</strain>
    </source>
</reference>
<protein>
    <recommendedName>
        <fullName evidence="3">DUF2726 domain-containing protein</fullName>
    </recommendedName>
</protein>
<comment type="caution">
    <text evidence="1">The sequence shown here is derived from an EMBL/GenBank/DDBJ whole genome shotgun (WGS) entry which is preliminary data.</text>
</comment>
<keyword evidence="2" id="KW-1185">Reference proteome</keyword>
<dbReference type="EMBL" id="JAZGZP010000027">
    <property type="protein sequence ID" value="MFK7002047.1"/>
    <property type="molecule type" value="Genomic_DNA"/>
</dbReference>
<sequence>MKKLTTADFIKRAIMKHQNNFNYDKVVYLNAKSKVIITCKKHGDFEQMPYDHLRGNGCLECNGRKKITKEEFIEKANKVHNHNFIYDKVVYLNNKAKVIITCRKHGDFEQIPANHLKGNGCLDCSGLKRLSPQEFIEKANKVHNYKFNYDKVKYINRDTKVIITCRKHGDFKQIPRNHLNGNGCIMCNRQKTTTQEFIEKANKVHNHNFIYDKVAYVNNSTKIIITCRKHGDFEQIPANHIKGHGCLDCSGLKKKTTKEFIEKANKIHNYNYNYDKVAYLNSTSKVIITCKKHGDFEQIPNDHLNGSGCDECKRNKISIQEFIEKANKIHNNNFIYDKVAYLNKSTKVIITCKKHGDFKQTPNDHLKGHGCLQCSGLKKKTTQEFTEKANKVHNYKFNYDKVAYVNNSTKIIITCKKHGDFEQIPNDHLNGSGCQKCKSSRGEKHIYEVLQKLNIKYESQYKFDDCIHKRRLPFDFAVFLNDKVGLIEFHGEQHYKLNKFFHSKSKIKYKEYLTRDKIKEEYAKSNNIDLLIIPYYEIFNIELLINDFIKKLSSSLPI</sequence>
<evidence type="ECO:0000313" key="1">
    <source>
        <dbReference type="EMBL" id="MFK7002047.1"/>
    </source>
</evidence>
<evidence type="ECO:0008006" key="3">
    <source>
        <dbReference type="Google" id="ProtNLM"/>
    </source>
</evidence>
<dbReference type="Gene3D" id="3.40.960.10">
    <property type="entry name" value="VSR Endonuclease"/>
    <property type="match status" value="1"/>
</dbReference>
<name>A0ABW8PBV0_9FLAO</name>
<dbReference type="RefSeq" id="WP_165624350.1">
    <property type="nucleotide sequence ID" value="NZ_JAZGZP010000027.1"/>
</dbReference>